<protein>
    <recommendedName>
        <fullName evidence="4">Polysaccharide deacetylase</fullName>
    </recommendedName>
</protein>
<dbReference type="EMBL" id="BAAATD010000003">
    <property type="protein sequence ID" value="GAA2593435.1"/>
    <property type="molecule type" value="Genomic_DNA"/>
</dbReference>
<comment type="caution">
    <text evidence="2">The sequence shown here is derived from an EMBL/GenBank/DDBJ whole genome shotgun (WGS) entry which is preliminary data.</text>
</comment>
<accession>A0ABP6C1J8</accession>
<evidence type="ECO:0000256" key="1">
    <source>
        <dbReference type="SAM" id="MobiDB-lite"/>
    </source>
</evidence>
<evidence type="ECO:0000313" key="3">
    <source>
        <dbReference type="Proteomes" id="UP001501509"/>
    </source>
</evidence>
<name>A0ABP6C1J8_9ACTN</name>
<dbReference type="Proteomes" id="UP001501509">
    <property type="component" value="Unassembled WGS sequence"/>
</dbReference>
<dbReference type="Gene3D" id="3.20.20.370">
    <property type="entry name" value="Glycoside hydrolase/deacetylase"/>
    <property type="match status" value="1"/>
</dbReference>
<reference evidence="3" key="1">
    <citation type="journal article" date="2019" name="Int. J. Syst. Evol. Microbiol.">
        <title>The Global Catalogue of Microorganisms (GCM) 10K type strain sequencing project: providing services to taxonomists for standard genome sequencing and annotation.</title>
        <authorList>
            <consortium name="The Broad Institute Genomics Platform"/>
            <consortium name="The Broad Institute Genome Sequencing Center for Infectious Disease"/>
            <person name="Wu L."/>
            <person name="Ma J."/>
        </authorList>
    </citation>
    <scope>NUCLEOTIDE SEQUENCE [LARGE SCALE GENOMIC DNA]</scope>
    <source>
        <strain evidence="3">JCM 6833</strain>
    </source>
</reference>
<sequence>MENQLFDYCPIVDREPMTPVPLNYGWRDYGPRVAIWRLMQILDRHRVRASVLLNSDVTERYPQIIQAGRARGWAWLAHGKTNSILPAGTPLEEERAFLADVVEIHRAGHRATTPRLAGTGTQRDLPHARTAGRTRLEQCPGLDQRSRTG</sequence>
<evidence type="ECO:0008006" key="4">
    <source>
        <dbReference type="Google" id="ProtNLM"/>
    </source>
</evidence>
<dbReference type="SUPFAM" id="SSF88713">
    <property type="entry name" value="Glycoside hydrolase/deacetylase"/>
    <property type="match status" value="1"/>
</dbReference>
<dbReference type="PANTHER" id="PTHR43123:SF4">
    <property type="entry name" value="POLYSACCHARIDE DEACETYLASE"/>
    <property type="match status" value="1"/>
</dbReference>
<organism evidence="2 3">
    <name type="scientific">Actinomadura fulvescens</name>
    <dbReference type="NCBI Taxonomy" id="46160"/>
    <lineage>
        <taxon>Bacteria</taxon>
        <taxon>Bacillati</taxon>
        <taxon>Actinomycetota</taxon>
        <taxon>Actinomycetes</taxon>
        <taxon>Streptosporangiales</taxon>
        <taxon>Thermomonosporaceae</taxon>
        <taxon>Actinomadura</taxon>
    </lineage>
</organism>
<dbReference type="InterPro" id="IPR011330">
    <property type="entry name" value="Glyco_hydro/deAcase_b/a-brl"/>
</dbReference>
<dbReference type="RefSeq" id="WP_344541074.1">
    <property type="nucleotide sequence ID" value="NZ_BAAATD010000003.1"/>
</dbReference>
<gene>
    <name evidence="2" type="ORF">GCM10010411_28190</name>
</gene>
<keyword evidence="3" id="KW-1185">Reference proteome</keyword>
<proteinExistence type="predicted"/>
<evidence type="ECO:0000313" key="2">
    <source>
        <dbReference type="EMBL" id="GAA2593435.1"/>
    </source>
</evidence>
<feature type="region of interest" description="Disordered" evidence="1">
    <location>
        <begin position="114"/>
        <end position="149"/>
    </location>
</feature>
<dbReference type="PANTHER" id="PTHR43123">
    <property type="entry name" value="POLYSACCHARIDE DEACETYLASE-RELATED"/>
    <property type="match status" value="1"/>
</dbReference>